<dbReference type="InterPro" id="IPR050491">
    <property type="entry name" value="AmpC-like"/>
</dbReference>
<dbReference type="PANTHER" id="PTHR46825">
    <property type="entry name" value="D-ALANYL-D-ALANINE-CARBOXYPEPTIDASE/ENDOPEPTIDASE AMPH"/>
    <property type="match status" value="1"/>
</dbReference>
<reference evidence="3 4" key="1">
    <citation type="submission" date="2018-08" db="EMBL/GenBank/DDBJ databases">
        <title>Chitinophaga sp. K20C18050901, a novel bacterium isolated from forest soil.</title>
        <authorList>
            <person name="Wang C."/>
        </authorList>
    </citation>
    <scope>NUCLEOTIDE SEQUENCE [LARGE SCALE GENOMIC DNA]</scope>
    <source>
        <strain evidence="3 4">K20C18050901</strain>
    </source>
</reference>
<dbReference type="OrthoDB" id="9793489at2"/>
<name>A0A3E1NWN6_9BACT</name>
<dbReference type="InterPro" id="IPR011990">
    <property type="entry name" value="TPR-like_helical_dom_sf"/>
</dbReference>
<dbReference type="InterPro" id="IPR001466">
    <property type="entry name" value="Beta-lactam-related"/>
</dbReference>
<keyword evidence="1" id="KW-0732">Signal</keyword>
<evidence type="ECO:0000313" key="4">
    <source>
        <dbReference type="Proteomes" id="UP000261174"/>
    </source>
</evidence>
<accession>A0A3E1NWN6</accession>
<sequence>MMRTISLLILCLVAQMPAIAQLDTTFFYGSVLAARSGHIIFQQSHGFADIEAGIPNSPQTNFELASLSKVFTAVAVMQLAEKSYIRLDDPVNKYLEDFPYAGITIRQLLSHTSGLPDFEIFDKAYQAQPDRVFTKEDIIPALKAWGPLKLQPGGQWSYSSPGMGLLALIVEKVSHISFQEYLAKQIFKPAGMKHTYLHYVKDSTRAKAYSHPYYFSVEYENSDTVPRNQQFLHESGGVEGPGLVVSSINDLYAFDKALFSGKLLRNTDTMFTPVRLANGELAMAGKNNFGLGWFLVPGSNIVMHSGYKPGTNTILLHDLKANATVIILDNGNSGGITQSGLYLMRTLLSAPAAGLKAAIIFPFGRDLVTHGIDHATLLLGNMLADTVHYTQVVRDWIAMGYELYRTGHLQESLATFRVGHLLYPNNDFLCMLYGDAIAKNGDPLTARELYQKALLLNPSNKEVAERLK</sequence>
<evidence type="ECO:0000256" key="1">
    <source>
        <dbReference type="SAM" id="SignalP"/>
    </source>
</evidence>
<dbReference type="AlphaFoldDB" id="A0A3E1NWN6"/>
<dbReference type="SUPFAM" id="SSF48452">
    <property type="entry name" value="TPR-like"/>
    <property type="match status" value="1"/>
</dbReference>
<dbReference type="RefSeq" id="WP_116855525.1">
    <property type="nucleotide sequence ID" value="NZ_QTJV01000009.1"/>
</dbReference>
<keyword evidence="3" id="KW-0378">Hydrolase</keyword>
<evidence type="ECO:0000259" key="2">
    <source>
        <dbReference type="Pfam" id="PF00144"/>
    </source>
</evidence>
<dbReference type="EMBL" id="QTJV01000009">
    <property type="protein sequence ID" value="RFM32332.1"/>
    <property type="molecule type" value="Genomic_DNA"/>
</dbReference>
<dbReference type="Proteomes" id="UP000261174">
    <property type="component" value="Unassembled WGS sequence"/>
</dbReference>
<dbReference type="SUPFAM" id="SSF56601">
    <property type="entry name" value="beta-lactamase/transpeptidase-like"/>
    <property type="match status" value="1"/>
</dbReference>
<comment type="caution">
    <text evidence="3">The sequence shown here is derived from an EMBL/GenBank/DDBJ whole genome shotgun (WGS) entry which is preliminary data.</text>
</comment>
<feature type="domain" description="Beta-lactamase-related" evidence="2">
    <location>
        <begin position="30"/>
        <end position="334"/>
    </location>
</feature>
<organism evidence="3 4">
    <name type="scientific">Chitinophaga silvisoli</name>
    <dbReference type="NCBI Taxonomy" id="2291814"/>
    <lineage>
        <taxon>Bacteria</taxon>
        <taxon>Pseudomonadati</taxon>
        <taxon>Bacteroidota</taxon>
        <taxon>Chitinophagia</taxon>
        <taxon>Chitinophagales</taxon>
        <taxon>Chitinophagaceae</taxon>
        <taxon>Chitinophaga</taxon>
    </lineage>
</organism>
<dbReference type="Pfam" id="PF00144">
    <property type="entry name" value="Beta-lactamase"/>
    <property type="match status" value="1"/>
</dbReference>
<dbReference type="InterPro" id="IPR012338">
    <property type="entry name" value="Beta-lactam/transpept-like"/>
</dbReference>
<protein>
    <submittedName>
        <fullName evidence="3">Class A beta-lactamase-related serine hydrolase</fullName>
    </submittedName>
</protein>
<keyword evidence="4" id="KW-1185">Reference proteome</keyword>
<dbReference type="GO" id="GO:0016787">
    <property type="term" value="F:hydrolase activity"/>
    <property type="evidence" value="ECO:0007669"/>
    <property type="project" value="UniProtKB-KW"/>
</dbReference>
<dbReference type="Gene3D" id="1.25.40.10">
    <property type="entry name" value="Tetratricopeptide repeat domain"/>
    <property type="match status" value="1"/>
</dbReference>
<proteinExistence type="predicted"/>
<dbReference type="PANTHER" id="PTHR46825:SF9">
    <property type="entry name" value="BETA-LACTAMASE-RELATED DOMAIN-CONTAINING PROTEIN"/>
    <property type="match status" value="1"/>
</dbReference>
<feature type="chain" id="PRO_5017605055" evidence="1">
    <location>
        <begin position="21"/>
        <end position="468"/>
    </location>
</feature>
<feature type="signal peptide" evidence="1">
    <location>
        <begin position="1"/>
        <end position="20"/>
    </location>
</feature>
<gene>
    <name evidence="3" type="ORF">DXN04_21840</name>
</gene>
<evidence type="ECO:0000313" key="3">
    <source>
        <dbReference type="EMBL" id="RFM32332.1"/>
    </source>
</evidence>
<dbReference type="Gene3D" id="3.40.710.10">
    <property type="entry name" value="DD-peptidase/beta-lactamase superfamily"/>
    <property type="match status" value="1"/>
</dbReference>